<keyword evidence="3" id="KW-1185">Reference proteome</keyword>
<sequence length="184" mass="19369">MAKTQGRHTRATRDSHKRRHEKLEAATKVAEARDSHLWPVVDTCGRWLLLFLTLACSITLMDSDEEGTFWELHALLYAGLKHHDTNMRKSIAPAERLAITLSTSTVPLMAAASCDLCGGGGSVGVWIGRGGGGVGVWIGCGGFGFWIGRGGVGVWIGCGGGVGVWSGHGDGVGVWIGRSGDVSV</sequence>
<dbReference type="EMBL" id="FZQP02000781">
    <property type="protein sequence ID" value="VVC90387.1"/>
    <property type="molecule type" value="Genomic_DNA"/>
</dbReference>
<dbReference type="Proteomes" id="UP000324832">
    <property type="component" value="Unassembled WGS sequence"/>
</dbReference>
<name>A0A5E4PZB4_9NEOP</name>
<reference evidence="2 3" key="1">
    <citation type="submission" date="2017-07" db="EMBL/GenBank/DDBJ databases">
        <authorList>
            <person name="Talla V."/>
            <person name="Backstrom N."/>
        </authorList>
    </citation>
    <scope>NUCLEOTIDE SEQUENCE [LARGE SCALE GENOMIC DNA]</scope>
</reference>
<gene>
    <name evidence="2" type="ORF">LSINAPIS_LOCUS3306</name>
</gene>
<feature type="region of interest" description="Disordered" evidence="1">
    <location>
        <begin position="1"/>
        <end position="23"/>
    </location>
</feature>
<accession>A0A5E4PZB4</accession>
<protein>
    <submittedName>
        <fullName evidence="2">Uncharacterized protein</fullName>
    </submittedName>
</protein>
<dbReference type="AlphaFoldDB" id="A0A5E4PZB4"/>
<evidence type="ECO:0000256" key="1">
    <source>
        <dbReference type="SAM" id="MobiDB-lite"/>
    </source>
</evidence>
<evidence type="ECO:0000313" key="2">
    <source>
        <dbReference type="EMBL" id="VVC90387.1"/>
    </source>
</evidence>
<organism evidence="2 3">
    <name type="scientific">Leptidea sinapis</name>
    <dbReference type="NCBI Taxonomy" id="189913"/>
    <lineage>
        <taxon>Eukaryota</taxon>
        <taxon>Metazoa</taxon>
        <taxon>Ecdysozoa</taxon>
        <taxon>Arthropoda</taxon>
        <taxon>Hexapoda</taxon>
        <taxon>Insecta</taxon>
        <taxon>Pterygota</taxon>
        <taxon>Neoptera</taxon>
        <taxon>Endopterygota</taxon>
        <taxon>Lepidoptera</taxon>
        <taxon>Glossata</taxon>
        <taxon>Ditrysia</taxon>
        <taxon>Papilionoidea</taxon>
        <taxon>Pieridae</taxon>
        <taxon>Dismorphiinae</taxon>
        <taxon>Leptidea</taxon>
    </lineage>
</organism>
<feature type="compositionally biased region" description="Basic residues" evidence="1">
    <location>
        <begin position="1"/>
        <end position="20"/>
    </location>
</feature>
<proteinExistence type="predicted"/>
<evidence type="ECO:0000313" key="3">
    <source>
        <dbReference type="Proteomes" id="UP000324832"/>
    </source>
</evidence>